<proteinExistence type="predicted"/>
<dbReference type="Proteomes" id="UP000317171">
    <property type="component" value="Chromosome"/>
</dbReference>
<dbReference type="KEGG" id="gaz:Pan241w_52930"/>
<dbReference type="Gene3D" id="3.30.2310.20">
    <property type="entry name" value="RelE-like"/>
    <property type="match status" value="1"/>
</dbReference>
<keyword evidence="1" id="KW-1277">Toxin-antitoxin system</keyword>
<gene>
    <name evidence="2" type="ORF">Pan241w_52930</name>
</gene>
<reference evidence="2 3" key="1">
    <citation type="submission" date="2019-02" db="EMBL/GenBank/DDBJ databases">
        <title>Deep-cultivation of Planctomycetes and their phenomic and genomic characterization uncovers novel biology.</title>
        <authorList>
            <person name="Wiegand S."/>
            <person name="Jogler M."/>
            <person name="Boedeker C."/>
            <person name="Pinto D."/>
            <person name="Vollmers J."/>
            <person name="Rivas-Marin E."/>
            <person name="Kohn T."/>
            <person name="Peeters S.H."/>
            <person name="Heuer A."/>
            <person name="Rast P."/>
            <person name="Oberbeckmann S."/>
            <person name="Bunk B."/>
            <person name="Jeske O."/>
            <person name="Meyerdierks A."/>
            <person name="Storesund J.E."/>
            <person name="Kallscheuer N."/>
            <person name="Luecker S."/>
            <person name="Lage O.M."/>
            <person name="Pohl T."/>
            <person name="Merkel B.J."/>
            <person name="Hornburger P."/>
            <person name="Mueller R.-W."/>
            <person name="Bruemmer F."/>
            <person name="Labrenz M."/>
            <person name="Spormann A.M."/>
            <person name="Op den Camp H."/>
            <person name="Overmann J."/>
            <person name="Amann R."/>
            <person name="Jetten M.S.M."/>
            <person name="Mascher T."/>
            <person name="Medema M.H."/>
            <person name="Devos D.P."/>
            <person name="Kaster A.-K."/>
            <person name="Ovreas L."/>
            <person name="Rohde M."/>
            <person name="Galperin M.Y."/>
            <person name="Jogler C."/>
        </authorList>
    </citation>
    <scope>NUCLEOTIDE SEQUENCE [LARGE SCALE GENOMIC DNA]</scope>
    <source>
        <strain evidence="2 3">Pan241w</strain>
    </source>
</reference>
<organism evidence="2 3">
    <name type="scientific">Gimesia alba</name>
    <dbReference type="NCBI Taxonomy" id="2527973"/>
    <lineage>
        <taxon>Bacteria</taxon>
        <taxon>Pseudomonadati</taxon>
        <taxon>Planctomycetota</taxon>
        <taxon>Planctomycetia</taxon>
        <taxon>Planctomycetales</taxon>
        <taxon>Planctomycetaceae</taxon>
        <taxon>Gimesia</taxon>
    </lineage>
</organism>
<protein>
    <submittedName>
        <fullName evidence="2">Plasmid stabilization system protein</fullName>
    </submittedName>
</protein>
<dbReference type="Pfam" id="PF05016">
    <property type="entry name" value="ParE_toxin"/>
    <property type="match status" value="1"/>
</dbReference>
<evidence type="ECO:0000256" key="1">
    <source>
        <dbReference type="ARBA" id="ARBA00022649"/>
    </source>
</evidence>
<evidence type="ECO:0000313" key="2">
    <source>
        <dbReference type="EMBL" id="QDT45174.1"/>
    </source>
</evidence>
<dbReference type="EMBL" id="CP036269">
    <property type="protein sequence ID" value="QDT45174.1"/>
    <property type="molecule type" value="Genomic_DNA"/>
</dbReference>
<sequence length="104" mass="11850">MSQVLRTDQFRSAIKEIGKYIAQESGSRKIATDFLLRIGEKCQAYARQPEMGELRSELGEEIRCFPVGSYVIFYRPIEKGILLVAIIHGARDIPAVFRKLFDAK</sequence>
<dbReference type="InterPro" id="IPR035093">
    <property type="entry name" value="RelE/ParE_toxin_dom_sf"/>
</dbReference>
<keyword evidence="3" id="KW-1185">Reference proteome</keyword>
<dbReference type="OrthoDB" id="287917at2"/>
<dbReference type="InterPro" id="IPR007712">
    <property type="entry name" value="RelE/ParE_toxin"/>
</dbReference>
<accession>A0A517RMT2</accession>
<dbReference type="AlphaFoldDB" id="A0A517RMT2"/>
<name>A0A517RMT2_9PLAN</name>
<dbReference type="RefSeq" id="WP_145221348.1">
    <property type="nucleotide sequence ID" value="NZ_CP036269.1"/>
</dbReference>
<evidence type="ECO:0000313" key="3">
    <source>
        <dbReference type="Proteomes" id="UP000317171"/>
    </source>
</evidence>